<keyword evidence="5" id="KW-0677">Repeat</keyword>
<dbReference type="InterPro" id="IPR016024">
    <property type="entry name" value="ARM-type_fold"/>
</dbReference>
<evidence type="ECO:0000313" key="15">
    <source>
        <dbReference type="Proteomes" id="UP000663879"/>
    </source>
</evidence>
<evidence type="ECO:0000256" key="11">
    <source>
        <dbReference type="ARBA" id="ARBA00068547"/>
    </source>
</evidence>
<dbReference type="FunFam" id="1.25.10.10:FF:000200">
    <property type="entry name" value="Centrosomal protein of 104 kDa"/>
    <property type="match status" value="1"/>
</dbReference>
<evidence type="ECO:0000256" key="7">
    <source>
        <dbReference type="ARBA" id="ARBA00023212"/>
    </source>
</evidence>
<sequence length="898" mass="103605">MKTRSEYMPPKKIDFKVVHVSGEDEKFPASDLNSDKHGPLVHGWISQRFCLFPIDLIIQFNKKIVLKKVQILSHQYLIASKIEFYIGDSPTSSENENGYETAKYTRLGYVELSSNERTDLKARELKSVHVDAEGSYLKLVLHKNFLNRLNIYNQVGIIAINVIGLDLDDELNYSLLKNNEADPTVLAAMKRTDYISPLDDLAFAMYQDAEISQIIRNLDKKKTECVLSERYDEAKRLKQAISELYKIGERLARYDIEKRQAIEEEDYEKAKLKKQQIQQYRSETYRQLQLKNLLEFIEPESREILQKKASINNDTESRLDIRKSDRRSIEIPRDIDLDLNNGNKSPALNSPKSQNSSRKRNSQTSPRSQRTSISERPIDKPSTPYEDRIIPTLRNNNNKSRIENNNNNKSDQPVNEDEVQLTNSNEALVPEQEVFEHDAYDPMDGTEEMTEREVREAALMNDYLGKQIVTKLYSKNFQNREDAIQEVFNNLSNYKGEREEAKALMRASGILVAKMCKESVFSVFNNTIKLFQFLVTDFARDHSVGKSDINYVLEKALPILIHRTGDTNARLRQRAQEYLVEMSTFPEVKPLNTVPNYCTVPIKLHIAPRLALSRVEIIDELIKRLGTRDNGLNVDNISKFCATALDHTSGETRELAAKILVQMYREYGNVVRKYLPPDNEMNRRNKKYRSLYDAFDSIDGKPLQITDYSGMHTPRPARNRTPTKNTRSKTPNRGTSLDRKTPLSMADESEYNADNTCMFCGEVNEKFVKQGFEMHYWKSCPMLKQCNDCKQVIEVAGQNEHLLTECTYRNNYKKCPRCSEAINVTIQPENDLHFKSKKCVPFDRNGNRCPLCHTNIGLGEEIWKEHLMSLNGCTKNERKNGSLQSPVSEISNKKQNKK</sequence>
<evidence type="ECO:0000256" key="10">
    <source>
        <dbReference type="ARBA" id="ARBA00065345"/>
    </source>
</evidence>
<evidence type="ECO:0000256" key="1">
    <source>
        <dbReference type="ARBA" id="ARBA00004114"/>
    </source>
</evidence>
<dbReference type="GO" id="GO:0005814">
    <property type="term" value="C:centriole"/>
    <property type="evidence" value="ECO:0007669"/>
    <property type="project" value="UniProtKB-SubCell"/>
</dbReference>
<dbReference type="GO" id="GO:0005929">
    <property type="term" value="C:cilium"/>
    <property type="evidence" value="ECO:0007669"/>
    <property type="project" value="UniProtKB-SubCell"/>
</dbReference>
<feature type="compositionally biased region" description="Polar residues" evidence="12">
    <location>
        <begin position="720"/>
        <end position="735"/>
    </location>
</feature>
<evidence type="ECO:0000256" key="4">
    <source>
        <dbReference type="ARBA" id="ARBA00022490"/>
    </source>
</evidence>
<feature type="compositionally biased region" description="Polar residues" evidence="12">
    <location>
        <begin position="340"/>
        <end position="374"/>
    </location>
</feature>
<dbReference type="GO" id="GO:0000922">
    <property type="term" value="C:spindle pole"/>
    <property type="evidence" value="ECO:0007669"/>
    <property type="project" value="UniProtKB-SubCell"/>
</dbReference>
<gene>
    <name evidence="14" type="ORF">OXX778_LOCUS6919</name>
</gene>
<keyword evidence="15" id="KW-1185">Reference proteome</keyword>
<organism evidence="14 15">
    <name type="scientific">Brachionus calyciflorus</name>
    <dbReference type="NCBI Taxonomy" id="104777"/>
    <lineage>
        <taxon>Eukaryota</taxon>
        <taxon>Metazoa</taxon>
        <taxon>Spiralia</taxon>
        <taxon>Gnathifera</taxon>
        <taxon>Rotifera</taxon>
        <taxon>Eurotatoria</taxon>
        <taxon>Monogononta</taxon>
        <taxon>Pseudotrocha</taxon>
        <taxon>Ploima</taxon>
        <taxon>Brachionidae</taxon>
        <taxon>Brachionus</taxon>
    </lineage>
</organism>
<comment type="subunit">
    <text evidence="10">Interacts with CCP110 and CEP97. Interacts with ARMC9, TOGARAM1, CCDC66 and CSPP1.</text>
</comment>
<feature type="compositionally biased region" description="Low complexity" evidence="12">
    <location>
        <begin position="394"/>
        <end position="410"/>
    </location>
</feature>
<evidence type="ECO:0000256" key="5">
    <source>
        <dbReference type="ARBA" id="ARBA00022737"/>
    </source>
</evidence>
<dbReference type="SUPFAM" id="SSF48371">
    <property type="entry name" value="ARM repeat"/>
    <property type="match status" value="1"/>
</dbReference>
<evidence type="ECO:0000256" key="12">
    <source>
        <dbReference type="SAM" id="MobiDB-lite"/>
    </source>
</evidence>
<feature type="region of interest" description="Disordered" evidence="12">
    <location>
        <begin position="333"/>
        <end position="418"/>
    </location>
</feature>
<evidence type="ECO:0000259" key="13">
    <source>
        <dbReference type="SMART" id="SM01349"/>
    </source>
</evidence>
<dbReference type="OrthoDB" id="66599at2759"/>
<dbReference type="InterPro" id="IPR052607">
    <property type="entry name" value="CEP104-like"/>
</dbReference>
<proteinExistence type="predicted"/>
<dbReference type="InterPro" id="IPR048739">
    <property type="entry name" value="CEP104_N"/>
</dbReference>
<dbReference type="Pfam" id="PF21040">
    <property type="entry name" value="CEP104-like_TOG"/>
    <property type="match status" value="1"/>
</dbReference>
<dbReference type="InterPro" id="IPR011989">
    <property type="entry name" value="ARM-like"/>
</dbReference>
<dbReference type="SMART" id="SM01349">
    <property type="entry name" value="TOG"/>
    <property type="match status" value="1"/>
</dbReference>
<dbReference type="AlphaFoldDB" id="A0A813THQ4"/>
<dbReference type="SUPFAM" id="SSF49785">
    <property type="entry name" value="Galactose-binding domain-like"/>
    <property type="match status" value="1"/>
</dbReference>
<feature type="compositionally biased region" description="Polar residues" evidence="12">
    <location>
        <begin position="881"/>
        <end position="890"/>
    </location>
</feature>
<dbReference type="PANTHER" id="PTHR13371">
    <property type="entry name" value="GLYCINE-, GLUTAMATE-, THIENYLCYCLOHEXYLPIPERIDINE-BINDING PROTEIN"/>
    <property type="match status" value="1"/>
</dbReference>
<comment type="caution">
    <text evidence="14">The sequence shown here is derived from an EMBL/GenBank/DDBJ whole genome shotgun (WGS) entry which is preliminary data.</text>
</comment>
<comment type="subcellular location">
    <subcellularLocation>
        <location evidence="2">Cell projection</location>
        <location evidence="2">Cilium</location>
    </subcellularLocation>
    <subcellularLocation>
        <location evidence="1">Cytoplasm</location>
        <location evidence="1">Cytoskeleton</location>
        <location evidence="1">Microtubule organizing center</location>
        <location evidence="1">Centrosome</location>
        <location evidence="1">Centriole</location>
    </subcellularLocation>
    <subcellularLocation>
        <location evidence="3">Cytoplasm</location>
        <location evidence="3">Cytoskeleton</location>
        <location evidence="3">Spindle pole</location>
    </subcellularLocation>
</comment>
<feature type="region of interest" description="Disordered" evidence="12">
    <location>
        <begin position="706"/>
        <end position="743"/>
    </location>
</feature>
<accession>A0A813THQ4</accession>
<dbReference type="InterPro" id="IPR008979">
    <property type="entry name" value="Galactose-bd-like_sf"/>
</dbReference>
<evidence type="ECO:0000256" key="2">
    <source>
        <dbReference type="ARBA" id="ARBA00004138"/>
    </source>
</evidence>
<dbReference type="Pfam" id="PF21039">
    <property type="entry name" value="CEP104_ZnF"/>
    <property type="match status" value="1"/>
</dbReference>
<keyword evidence="6" id="KW-0175">Coiled coil</keyword>
<keyword evidence="7" id="KW-0206">Cytoskeleton</keyword>
<dbReference type="EMBL" id="CAJNOC010000852">
    <property type="protein sequence ID" value="CAF0809916.1"/>
    <property type="molecule type" value="Genomic_DNA"/>
</dbReference>
<dbReference type="Proteomes" id="UP000663879">
    <property type="component" value="Unassembled WGS sequence"/>
</dbReference>
<evidence type="ECO:0000256" key="3">
    <source>
        <dbReference type="ARBA" id="ARBA00004647"/>
    </source>
</evidence>
<dbReference type="InterPro" id="IPR034085">
    <property type="entry name" value="TOG"/>
</dbReference>
<dbReference type="InterPro" id="IPR048738">
    <property type="entry name" value="CEP104_Znf"/>
</dbReference>
<evidence type="ECO:0000256" key="6">
    <source>
        <dbReference type="ARBA" id="ARBA00023054"/>
    </source>
</evidence>
<keyword evidence="4" id="KW-0963">Cytoplasm</keyword>
<name>A0A813THQ4_9BILA</name>
<evidence type="ECO:0000256" key="8">
    <source>
        <dbReference type="ARBA" id="ARBA00023273"/>
    </source>
</evidence>
<evidence type="ECO:0000313" key="14">
    <source>
        <dbReference type="EMBL" id="CAF0809916.1"/>
    </source>
</evidence>
<comment type="function">
    <text evidence="9">Required for ciliogenesis and for structural integrity at the ciliary tip.</text>
</comment>
<dbReference type="Gene3D" id="1.25.10.10">
    <property type="entry name" value="Leucine-rich Repeat Variant"/>
    <property type="match status" value="1"/>
</dbReference>
<protein>
    <recommendedName>
        <fullName evidence="11">Centrosomal protein of 104 kDa</fullName>
    </recommendedName>
</protein>
<feature type="region of interest" description="Disordered" evidence="12">
    <location>
        <begin position="878"/>
        <end position="898"/>
    </location>
</feature>
<dbReference type="Pfam" id="PF21038">
    <property type="entry name" value="CEP104_N"/>
    <property type="match status" value="1"/>
</dbReference>
<feature type="domain" description="TOG" evidence="13">
    <location>
        <begin position="448"/>
        <end position="704"/>
    </location>
</feature>
<reference evidence="14" key="1">
    <citation type="submission" date="2021-02" db="EMBL/GenBank/DDBJ databases">
        <authorList>
            <person name="Nowell W R."/>
        </authorList>
    </citation>
    <scope>NUCLEOTIDE SEQUENCE</scope>
    <source>
        <strain evidence="14">Ploen Becks lab</strain>
    </source>
</reference>
<dbReference type="PANTHER" id="PTHR13371:SF0">
    <property type="entry name" value="CENTROSOMAL PROTEIN OF 104 KDA"/>
    <property type="match status" value="1"/>
</dbReference>
<keyword evidence="8" id="KW-0966">Cell projection</keyword>
<evidence type="ECO:0000256" key="9">
    <source>
        <dbReference type="ARBA" id="ARBA00059645"/>
    </source>
</evidence>